<sequence length="406" mass="43943">MGVIRIPYTAPLPPPTIIPSSATTVPGAIAAVREFLSSSSIDASTTSNITKRLSIPEKTRAGPSKTVLLTGAGISVASGLADYRGTKGTYTLNKTYRPIYFHEFAASHEARKRYWARSFLGWTTLNRSRPNAAHHAVAKLGDMEVLSSVITQNVDSFHPKAHPGMRTLELHGYLRSAVCLSCRTEYDRAKFQDDLAKLNPAWADFLAEMLQSGALTTENPEERRKRGLKTNPDGDVDIPGVKYGTFRYPPCPTCLASPPVAEDGTRKVVEIDDDGAWSAKSNAGVLKPAVIMFGESIPGAVKTAAEEAIDEADRVLVLGSSLATYSAWRLIKRAKDAGKGIGVINLGGVRGEEQFFSDVPAHNTGKYAVRCSHNLEQLLPEVVKALELPAAPLARPVFQPASWAYR</sequence>
<evidence type="ECO:0000313" key="7">
    <source>
        <dbReference type="EMBL" id="KAL1311735.1"/>
    </source>
</evidence>
<dbReference type="InterPro" id="IPR003000">
    <property type="entry name" value="Sirtuin"/>
</dbReference>
<reference evidence="7 8" key="1">
    <citation type="submission" date="2024-07" db="EMBL/GenBank/DDBJ databases">
        <title>Draft sequence of the Neodothiora populina.</title>
        <authorList>
            <person name="Drown D.D."/>
            <person name="Schuette U.S."/>
            <person name="Buechlein A.B."/>
            <person name="Rusch D.R."/>
            <person name="Winton L.W."/>
            <person name="Adams G.A."/>
        </authorList>
    </citation>
    <scope>NUCLEOTIDE SEQUENCE [LARGE SCALE GENOMIC DNA]</scope>
    <source>
        <strain evidence="7 8">CPC 39397</strain>
    </source>
</reference>
<dbReference type="InterPro" id="IPR026590">
    <property type="entry name" value="Ssirtuin_cat_dom"/>
</dbReference>
<dbReference type="EMBL" id="JBFMKM010000001">
    <property type="protein sequence ID" value="KAL1311735.1"/>
    <property type="molecule type" value="Genomic_DNA"/>
</dbReference>
<feature type="region of interest" description="Disordered" evidence="5">
    <location>
        <begin position="214"/>
        <end position="234"/>
    </location>
</feature>
<dbReference type="SUPFAM" id="SSF52467">
    <property type="entry name" value="DHS-like NAD/FAD-binding domain"/>
    <property type="match status" value="1"/>
</dbReference>
<proteinExistence type="inferred from homology"/>
<evidence type="ECO:0000256" key="1">
    <source>
        <dbReference type="ARBA" id="ARBA00006924"/>
    </source>
</evidence>
<feature type="domain" description="Deacetylase sirtuin-type" evidence="6">
    <location>
        <begin position="45"/>
        <end position="389"/>
    </location>
</feature>
<dbReference type="InterPro" id="IPR029035">
    <property type="entry name" value="DHS-like_NAD/FAD-binding_dom"/>
</dbReference>
<evidence type="ECO:0000256" key="5">
    <source>
        <dbReference type="SAM" id="MobiDB-lite"/>
    </source>
</evidence>
<protein>
    <recommendedName>
        <fullName evidence="6">Deacetylase sirtuin-type domain-containing protein</fullName>
    </recommendedName>
</protein>
<comment type="similarity">
    <text evidence="1">Belongs to the sirtuin family. Class I subfamily.</text>
</comment>
<dbReference type="RefSeq" id="XP_069204584.1">
    <property type="nucleotide sequence ID" value="XM_069341074.1"/>
</dbReference>
<feature type="binding site" evidence="4">
    <location>
        <position position="254"/>
    </location>
    <ligand>
        <name>Zn(2+)</name>
        <dbReference type="ChEBI" id="CHEBI:29105"/>
    </ligand>
</feature>
<evidence type="ECO:0000256" key="3">
    <source>
        <dbReference type="ARBA" id="ARBA00023027"/>
    </source>
</evidence>
<feature type="active site" description="Proton acceptor" evidence="4">
    <location>
        <position position="171"/>
    </location>
</feature>
<dbReference type="GeneID" id="95975533"/>
<dbReference type="Pfam" id="PF02146">
    <property type="entry name" value="SIR2"/>
    <property type="match status" value="1"/>
</dbReference>
<evidence type="ECO:0000256" key="2">
    <source>
        <dbReference type="ARBA" id="ARBA00022679"/>
    </source>
</evidence>
<keyword evidence="2" id="KW-0808">Transferase</keyword>
<dbReference type="Gene3D" id="3.40.50.1220">
    <property type="entry name" value="TPP-binding domain"/>
    <property type="match status" value="2"/>
</dbReference>
<dbReference type="Proteomes" id="UP001562354">
    <property type="component" value="Unassembled WGS sequence"/>
</dbReference>
<keyword evidence="8" id="KW-1185">Reference proteome</keyword>
<name>A0ABR3PQ91_9PEZI</name>
<feature type="binding site" evidence="4">
    <location>
        <position position="179"/>
    </location>
    <ligand>
        <name>Zn(2+)</name>
        <dbReference type="ChEBI" id="CHEBI:29105"/>
    </ligand>
</feature>
<keyword evidence="3" id="KW-0520">NAD</keyword>
<dbReference type="Gene3D" id="3.30.1600.10">
    <property type="entry name" value="SIR2/SIRT2 'Small Domain"/>
    <property type="match status" value="2"/>
</dbReference>
<evidence type="ECO:0000259" key="6">
    <source>
        <dbReference type="PROSITE" id="PS50305"/>
    </source>
</evidence>
<dbReference type="PANTHER" id="PTHR47651:SF17">
    <property type="entry name" value="DEACETYLASE SIRTUIN-TYPE DOMAIN-CONTAINING PROTEIN"/>
    <property type="match status" value="1"/>
</dbReference>
<dbReference type="PANTHER" id="PTHR47651">
    <property type="entry name" value="NAD-DEPENDENT HISTONE DEACETYLASE HST4"/>
    <property type="match status" value="1"/>
</dbReference>
<keyword evidence="4" id="KW-0479">Metal-binding</keyword>
<evidence type="ECO:0000313" key="8">
    <source>
        <dbReference type="Proteomes" id="UP001562354"/>
    </source>
</evidence>
<feature type="binding site" evidence="4">
    <location>
        <position position="251"/>
    </location>
    <ligand>
        <name>Zn(2+)</name>
        <dbReference type="ChEBI" id="CHEBI:29105"/>
    </ligand>
</feature>
<accession>A0ABR3PQ91</accession>
<keyword evidence="4" id="KW-0862">Zinc</keyword>
<comment type="caution">
    <text evidence="7">The sequence shown here is derived from an EMBL/GenBank/DDBJ whole genome shotgun (WGS) entry which is preliminary data.</text>
</comment>
<dbReference type="InterPro" id="IPR026591">
    <property type="entry name" value="Sirtuin_cat_small_dom_sf"/>
</dbReference>
<evidence type="ECO:0000256" key="4">
    <source>
        <dbReference type="PROSITE-ProRule" id="PRU00236"/>
    </source>
</evidence>
<organism evidence="7 8">
    <name type="scientific">Neodothiora populina</name>
    <dbReference type="NCBI Taxonomy" id="2781224"/>
    <lineage>
        <taxon>Eukaryota</taxon>
        <taxon>Fungi</taxon>
        <taxon>Dikarya</taxon>
        <taxon>Ascomycota</taxon>
        <taxon>Pezizomycotina</taxon>
        <taxon>Dothideomycetes</taxon>
        <taxon>Dothideomycetidae</taxon>
        <taxon>Dothideales</taxon>
        <taxon>Dothioraceae</taxon>
        <taxon>Neodothiora</taxon>
    </lineage>
</organism>
<gene>
    <name evidence="7" type="ORF">AAFC00_001830</name>
</gene>
<dbReference type="PROSITE" id="PS50305">
    <property type="entry name" value="SIRTUIN"/>
    <property type="match status" value="1"/>
</dbReference>
<feature type="binding site" evidence="4">
    <location>
        <position position="182"/>
    </location>
    <ligand>
        <name>Zn(2+)</name>
        <dbReference type="ChEBI" id="CHEBI:29105"/>
    </ligand>
</feature>